<evidence type="ECO:0000313" key="3">
    <source>
        <dbReference type="Proteomes" id="UP001195483"/>
    </source>
</evidence>
<comment type="caution">
    <text evidence="2">The sequence shown here is derived from an EMBL/GenBank/DDBJ whole genome shotgun (WGS) entry which is preliminary data.</text>
</comment>
<dbReference type="EMBL" id="JAEAOA010000251">
    <property type="protein sequence ID" value="KAK3607415.1"/>
    <property type="molecule type" value="Genomic_DNA"/>
</dbReference>
<reference evidence="2" key="1">
    <citation type="journal article" date="2021" name="Genome Biol. Evol.">
        <title>A High-Quality Reference Genome for a Parasitic Bivalve with Doubly Uniparental Inheritance (Bivalvia: Unionida).</title>
        <authorList>
            <person name="Smith C.H."/>
        </authorList>
    </citation>
    <scope>NUCLEOTIDE SEQUENCE</scope>
    <source>
        <strain evidence="2">CHS0354</strain>
    </source>
</reference>
<dbReference type="AlphaFoldDB" id="A0AAE0TBJ8"/>
<organism evidence="2 3">
    <name type="scientific">Potamilus streckersoni</name>
    <dbReference type="NCBI Taxonomy" id="2493646"/>
    <lineage>
        <taxon>Eukaryota</taxon>
        <taxon>Metazoa</taxon>
        <taxon>Spiralia</taxon>
        <taxon>Lophotrochozoa</taxon>
        <taxon>Mollusca</taxon>
        <taxon>Bivalvia</taxon>
        <taxon>Autobranchia</taxon>
        <taxon>Heteroconchia</taxon>
        <taxon>Palaeoheterodonta</taxon>
        <taxon>Unionida</taxon>
        <taxon>Unionoidea</taxon>
        <taxon>Unionidae</taxon>
        <taxon>Ambleminae</taxon>
        <taxon>Lampsilini</taxon>
        <taxon>Potamilus</taxon>
    </lineage>
</organism>
<reference evidence="2" key="3">
    <citation type="submission" date="2023-05" db="EMBL/GenBank/DDBJ databases">
        <authorList>
            <person name="Smith C.H."/>
        </authorList>
    </citation>
    <scope>NUCLEOTIDE SEQUENCE</scope>
    <source>
        <strain evidence="2">CHS0354</strain>
        <tissue evidence="2">Mantle</tissue>
    </source>
</reference>
<evidence type="ECO:0000256" key="1">
    <source>
        <dbReference type="SAM" id="MobiDB-lite"/>
    </source>
</evidence>
<dbReference type="Proteomes" id="UP001195483">
    <property type="component" value="Unassembled WGS sequence"/>
</dbReference>
<feature type="region of interest" description="Disordered" evidence="1">
    <location>
        <begin position="100"/>
        <end position="120"/>
    </location>
</feature>
<proteinExistence type="predicted"/>
<protein>
    <submittedName>
        <fullName evidence="2">Uncharacterized protein</fullName>
    </submittedName>
</protein>
<gene>
    <name evidence="2" type="ORF">CHS0354_003050</name>
</gene>
<reference evidence="2" key="2">
    <citation type="journal article" date="2021" name="Genome Biol. Evol.">
        <title>Developing a high-quality reference genome for a parasitic bivalve with doubly uniparental inheritance (Bivalvia: Unionida).</title>
        <authorList>
            <person name="Smith C.H."/>
        </authorList>
    </citation>
    <scope>NUCLEOTIDE SEQUENCE</scope>
    <source>
        <strain evidence="2">CHS0354</strain>
        <tissue evidence="2">Mantle</tissue>
    </source>
</reference>
<accession>A0AAE0TBJ8</accession>
<sequence length="120" mass="14173">MSIYQANLAKVEEEHNSVLEISKILQSVRHMLRNRRNNNFLPLSVRKQLRDNDEGKSISNEFSSVSKACEDYLMEWMIPLEDFKCFEWMTLLKENENLKYENPLTQKGPGRKRPGLKRTV</sequence>
<feature type="compositionally biased region" description="Basic residues" evidence="1">
    <location>
        <begin position="109"/>
        <end position="120"/>
    </location>
</feature>
<name>A0AAE0TBJ8_9BIVA</name>
<keyword evidence="3" id="KW-1185">Reference proteome</keyword>
<evidence type="ECO:0000313" key="2">
    <source>
        <dbReference type="EMBL" id="KAK3607415.1"/>
    </source>
</evidence>